<feature type="region of interest" description="Disordered" evidence="1">
    <location>
        <begin position="29"/>
        <end position="109"/>
    </location>
</feature>
<comment type="caution">
    <text evidence="2">The sequence shown here is derived from an EMBL/GenBank/DDBJ whole genome shotgun (WGS) entry which is preliminary data.</text>
</comment>
<evidence type="ECO:0000256" key="1">
    <source>
        <dbReference type="SAM" id="MobiDB-lite"/>
    </source>
</evidence>
<accession>A0AAD7WV48</accession>
<evidence type="ECO:0000313" key="2">
    <source>
        <dbReference type="EMBL" id="KAJ8410173.1"/>
    </source>
</evidence>
<sequence>MNKGARAYMLLRVCAMRDIQLRKCAVRDAARKSSSSLHPVARGRPRIRKTSPPMCSAAGRVDRMAEKCSGKRPPHPSTREASITDPQPPFGRQLLPTDFHHANPEDSQR</sequence>
<gene>
    <name evidence="2" type="ORF">AAFF_G00201540</name>
</gene>
<keyword evidence="3" id="KW-1185">Reference proteome</keyword>
<evidence type="ECO:0000313" key="3">
    <source>
        <dbReference type="Proteomes" id="UP001221898"/>
    </source>
</evidence>
<dbReference type="EMBL" id="JAINUG010000027">
    <property type="protein sequence ID" value="KAJ8410173.1"/>
    <property type="molecule type" value="Genomic_DNA"/>
</dbReference>
<proteinExistence type="predicted"/>
<organism evidence="2 3">
    <name type="scientific">Aldrovandia affinis</name>
    <dbReference type="NCBI Taxonomy" id="143900"/>
    <lineage>
        <taxon>Eukaryota</taxon>
        <taxon>Metazoa</taxon>
        <taxon>Chordata</taxon>
        <taxon>Craniata</taxon>
        <taxon>Vertebrata</taxon>
        <taxon>Euteleostomi</taxon>
        <taxon>Actinopterygii</taxon>
        <taxon>Neopterygii</taxon>
        <taxon>Teleostei</taxon>
        <taxon>Notacanthiformes</taxon>
        <taxon>Halosauridae</taxon>
        <taxon>Aldrovandia</taxon>
    </lineage>
</organism>
<feature type="compositionally biased region" description="Basic and acidic residues" evidence="1">
    <location>
        <begin position="98"/>
        <end position="109"/>
    </location>
</feature>
<reference evidence="2" key="1">
    <citation type="journal article" date="2023" name="Science">
        <title>Genome structures resolve the early diversification of teleost fishes.</title>
        <authorList>
            <person name="Parey E."/>
            <person name="Louis A."/>
            <person name="Montfort J."/>
            <person name="Bouchez O."/>
            <person name="Roques C."/>
            <person name="Iampietro C."/>
            <person name="Lluch J."/>
            <person name="Castinel A."/>
            <person name="Donnadieu C."/>
            <person name="Desvignes T."/>
            <person name="Floi Bucao C."/>
            <person name="Jouanno E."/>
            <person name="Wen M."/>
            <person name="Mejri S."/>
            <person name="Dirks R."/>
            <person name="Jansen H."/>
            <person name="Henkel C."/>
            <person name="Chen W.J."/>
            <person name="Zahm M."/>
            <person name="Cabau C."/>
            <person name="Klopp C."/>
            <person name="Thompson A.W."/>
            <person name="Robinson-Rechavi M."/>
            <person name="Braasch I."/>
            <person name="Lecointre G."/>
            <person name="Bobe J."/>
            <person name="Postlethwait J.H."/>
            <person name="Berthelot C."/>
            <person name="Roest Crollius H."/>
            <person name="Guiguen Y."/>
        </authorList>
    </citation>
    <scope>NUCLEOTIDE SEQUENCE</scope>
    <source>
        <strain evidence="2">NC1722</strain>
    </source>
</reference>
<feature type="compositionally biased region" description="Basic and acidic residues" evidence="1">
    <location>
        <begin position="60"/>
        <end position="69"/>
    </location>
</feature>
<dbReference type="Proteomes" id="UP001221898">
    <property type="component" value="Unassembled WGS sequence"/>
</dbReference>
<name>A0AAD7WV48_9TELE</name>
<dbReference type="AlphaFoldDB" id="A0AAD7WV48"/>
<protein>
    <submittedName>
        <fullName evidence="2">Uncharacterized protein</fullName>
    </submittedName>
</protein>